<dbReference type="PIRSF" id="PIRSF006755">
    <property type="entry name" value="DTB_synth"/>
    <property type="match status" value="1"/>
</dbReference>
<feature type="binding site" evidence="8">
    <location>
        <begin position="174"/>
        <end position="175"/>
    </location>
    <ligand>
        <name>ATP</name>
        <dbReference type="ChEBI" id="CHEBI:30616"/>
    </ligand>
</feature>
<comment type="pathway">
    <text evidence="8">Cofactor biosynthesis; biotin biosynthesis; biotin from 7,8-diaminononanoate: step 1/2.</text>
</comment>
<dbReference type="SUPFAM" id="SSF52540">
    <property type="entry name" value="P-loop containing nucleoside triphosphate hydrolases"/>
    <property type="match status" value="1"/>
</dbReference>
<keyword evidence="1 8" id="KW-0963">Cytoplasm</keyword>
<dbReference type="Proteomes" id="UP000054877">
    <property type="component" value="Unassembled WGS sequence"/>
</dbReference>
<dbReference type="GO" id="GO:0042803">
    <property type="term" value="F:protein homodimerization activity"/>
    <property type="evidence" value="ECO:0007669"/>
    <property type="project" value="UniProtKB-ARBA"/>
</dbReference>
<accession>A0A0W0Z4J6</accession>
<dbReference type="PANTHER" id="PTHR43210">
    <property type="entry name" value="DETHIOBIOTIN SYNTHETASE"/>
    <property type="match status" value="1"/>
</dbReference>
<dbReference type="InterPro" id="IPR004472">
    <property type="entry name" value="DTB_synth_BioD"/>
</dbReference>
<feature type="binding site" evidence="8">
    <location>
        <position position="16"/>
    </location>
    <ligand>
        <name>Mg(2+)</name>
        <dbReference type="ChEBI" id="CHEBI:18420"/>
    </ligand>
</feature>
<evidence type="ECO:0000256" key="2">
    <source>
        <dbReference type="ARBA" id="ARBA00022598"/>
    </source>
</evidence>
<dbReference type="GO" id="GO:0009102">
    <property type="term" value="P:biotin biosynthetic process"/>
    <property type="evidence" value="ECO:0007669"/>
    <property type="project" value="UniProtKB-UniRule"/>
</dbReference>
<dbReference type="EMBL" id="LNYX01000014">
    <property type="protein sequence ID" value="KTD64072.1"/>
    <property type="molecule type" value="Genomic_DNA"/>
</dbReference>
<dbReference type="STRING" id="452.Lspi_1591"/>
<keyword evidence="7 8" id="KW-0460">Magnesium</keyword>
<dbReference type="GO" id="GO:0005829">
    <property type="term" value="C:cytosol"/>
    <property type="evidence" value="ECO:0007669"/>
    <property type="project" value="TreeGrafter"/>
</dbReference>
<dbReference type="InterPro" id="IPR027417">
    <property type="entry name" value="P-loop_NTPase"/>
</dbReference>
<dbReference type="RefSeq" id="WP_058483502.1">
    <property type="nucleotide sequence ID" value="NZ_CAAAII010000001.1"/>
</dbReference>
<dbReference type="FunFam" id="3.40.50.300:FF:000292">
    <property type="entry name" value="ATP-dependent dethiobiotin synthetase BioD"/>
    <property type="match status" value="1"/>
</dbReference>
<dbReference type="UniPathway" id="UPA00078">
    <property type="reaction ID" value="UER00161"/>
</dbReference>
<gene>
    <name evidence="8 9" type="primary">bioD</name>
    <name evidence="9" type="ORF">Lspi_1591</name>
</gene>
<protein>
    <recommendedName>
        <fullName evidence="8">ATP-dependent dethiobiotin synthetase BioD</fullName>
        <ecNumber evidence="8">6.3.3.3</ecNumber>
    </recommendedName>
    <alternativeName>
        <fullName evidence="8">DTB synthetase</fullName>
        <shortName evidence="8">DTBS</shortName>
    </alternativeName>
    <alternativeName>
        <fullName evidence="8">Dethiobiotin synthase</fullName>
    </alternativeName>
</protein>
<comment type="caution">
    <text evidence="8">Lacks conserved residue(s) required for the propagation of feature annotation.</text>
</comment>
<reference evidence="9 10" key="1">
    <citation type="submission" date="2015-11" db="EMBL/GenBank/DDBJ databases">
        <title>Genomic analysis of 38 Legionella species identifies large and diverse effector repertoires.</title>
        <authorList>
            <person name="Burstein D."/>
            <person name="Amaro F."/>
            <person name="Zusman T."/>
            <person name="Lifshitz Z."/>
            <person name="Cohen O."/>
            <person name="Gilbert J.A."/>
            <person name="Pupko T."/>
            <person name="Shuman H.A."/>
            <person name="Segal G."/>
        </authorList>
    </citation>
    <scope>NUCLEOTIDE SEQUENCE [LARGE SCALE GENOMIC DNA]</scope>
    <source>
        <strain evidence="9 10">Mt.St.Helens-9</strain>
    </source>
</reference>
<dbReference type="EC" id="6.3.3.3" evidence="8"/>
<feature type="binding site" evidence="8">
    <location>
        <begin position="114"/>
        <end position="117"/>
    </location>
    <ligand>
        <name>ATP</name>
        <dbReference type="ChEBI" id="CHEBI:30616"/>
    </ligand>
</feature>
<proteinExistence type="inferred from homology"/>
<comment type="caution">
    <text evidence="9">The sequence shown here is derived from an EMBL/GenBank/DDBJ whole genome shotgun (WGS) entry which is preliminary data.</text>
</comment>
<dbReference type="AlphaFoldDB" id="A0A0W0Z4J6"/>
<evidence type="ECO:0000313" key="9">
    <source>
        <dbReference type="EMBL" id="KTD64072.1"/>
    </source>
</evidence>
<dbReference type="PATRIC" id="fig|452.5.peg.1749"/>
<comment type="similarity">
    <text evidence="8">Belongs to the dethiobiotin synthetase family.</text>
</comment>
<feature type="binding site" evidence="8">
    <location>
        <begin position="12"/>
        <end position="17"/>
    </location>
    <ligand>
        <name>ATP</name>
        <dbReference type="ChEBI" id="CHEBI:30616"/>
    </ligand>
</feature>
<evidence type="ECO:0000313" key="10">
    <source>
        <dbReference type="Proteomes" id="UP000054877"/>
    </source>
</evidence>
<feature type="binding site" evidence="8">
    <location>
        <position position="54"/>
    </location>
    <ligand>
        <name>ATP</name>
        <dbReference type="ChEBI" id="CHEBI:30616"/>
    </ligand>
</feature>
<feature type="active site" evidence="8">
    <location>
        <position position="37"/>
    </location>
</feature>
<dbReference type="Gene3D" id="3.40.50.300">
    <property type="entry name" value="P-loop containing nucleotide triphosphate hydrolases"/>
    <property type="match status" value="1"/>
</dbReference>
<dbReference type="GO" id="GO:0004141">
    <property type="term" value="F:dethiobiotin synthase activity"/>
    <property type="evidence" value="ECO:0007669"/>
    <property type="project" value="UniProtKB-UniRule"/>
</dbReference>
<keyword evidence="10" id="KW-1185">Reference proteome</keyword>
<dbReference type="GO" id="GO:0005524">
    <property type="term" value="F:ATP binding"/>
    <property type="evidence" value="ECO:0007669"/>
    <property type="project" value="UniProtKB-UniRule"/>
</dbReference>
<keyword evidence="4 8" id="KW-0547">Nucleotide-binding</keyword>
<comment type="function">
    <text evidence="8">Catalyzes a mechanistically unusual reaction, the ATP-dependent insertion of CO2 between the N7 and N8 nitrogen atoms of 7,8-diaminopelargonic acid (DAPA, also called 7,8-diammoniononanoate) to form a ureido ring.</text>
</comment>
<feature type="binding site" evidence="8">
    <location>
        <position position="114"/>
    </location>
    <ligand>
        <name>Mg(2+)</name>
        <dbReference type="ChEBI" id="CHEBI:18420"/>
    </ligand>
</feature>
<comment type="subcellular location">
    <subcellularLocation>
        <location evidence="8">Cytoplasm</location>
    </subcellularLocation>
</comment>
<dbReference type="HAMAP" id="MF_00336">
    <property type="entry name" value="BioD"/>
    <property type="match status" value="1"/>
</dbReference>
<keyword evidence="2 8" id="KW-0436">Ligase</keyword>
<comment type="subunit">
    <text evidence="8">Homodimer.</text>
</comment>
<evidence type="ECO:0000256" key="6">
    <source>
        <dbReference type="ARBA" id="ARBA00022840"/>
    </source>
</evidence>
<dbReference type="OrthoDB" id="9802097at2"/>
<evidence type="ECO:0000256" key="1">
    <source>
        <dbReference type="ARBA" id="ARBA00022490"/>
    </source>
</evidence>
<dbReference type="Pfam" id="PF13500">
    <property type="entry name" value="AAA_26"/>
    <property type="match status" value="1"/>
</dbReference>
<organism evidence="9 10">
    <name type="scientific">Legionella spiritensis</name>
    <dbReference type="NCBI Taxonomy" id="452"/>
    <lineage>
        <taxon>Bacteria</taxon>
        <taxon>Pseudomonadati</taxon>
        <taxon>Pseudomonadota</taxon>
        <taxon>Gammaproteobacteria</taxon>
        <taxon>Legionellales</taxon>
        <taxon>Legionellaceae</taxon>
        <taxon>Legionella</taxon>
    </lineage>
</organism>
<comment type="cofactor">
    <cofactor evidence="8">
        <name>Mg(2+)</name>
        <dbReference type="ChEBI" id="CHEBI:18420"/>
    </cofactor>
</comment>
<keyword evidence="3 8" id="KW-0479">Metal-binding</keyword>
<dbReference type="PANTHER" id="PTHR43210:SF5">
    <property type="entry name" value="DETHIOBIOTIN SYNTHETASE"/>
    <property type="match status" value="1"/>
</dbReference>
<sequence length="220" mass="24358">MKRFFITGTDTDCGKTYATCSLLDTLNQRQNKAIGLKPVATGCVEQNGQLYSEDALLIQENNRNQTLNINKWSFKPPVSPHIAAKEAGTLITTGDIIRFCNSEPFQNNDIMLIEGAGGLLVPFNEEETWVDFLRQTAIPVIVVVGMRLGCINHALMTAEVLRANQIECAGWIANCLDNNMLYLKENLSIITTKMNMPRLATIPYKGKVTGLSEQSMLQAC</sequence>
<evidence type="ECO:0000256" key="8">
    <source>
        <dbReference type="HAMAP-Rule" id="MF_00336"/>
    </source>
</evidence>
<dbReference type="NCBIfam" id="TIGR00347">
    <property type="entry name" value="bioD"/>
    <property type="match status" value="1"/>
</dbReference>
<evidence type="ECO:0000256" key="3">
    <source>
        <dbReference type="ARBA" id="ARBA00022723"/>
    </source>
</evidence>
<dbReference type="GO" id="GO:0000287">
    <property type="term" value="F:magnesium ion binding"/>
    <property type="evidence" value="ECO:0007669"/>
    <property type="project" value="UniProtKB-UniRule"/>
</dbReference>
<comment type="catalytic activity">
    <reaction evidence="8">
        <text>(7R,8S)-7,8-diammoniononanoate + CO2 + ATP = (4R,5S)-dethiobiotin + ADP + phosphate + 3 H(+)</text>
        <dbReference type="Rhea" id="RHEA:15805"/>
        <dbReference type="ChEBI" id="CHEBI:15378"/>
        <dbReference type="ChEBI" id="CHEBI:16526"/>
        <dbReference type="ChEBI" id="CHEBI:30616"/>
        <dbReference type="ChEBI" id="CHEBI:43474"/>
        <dbReference type="ChEBI" id="CHEBI:149469"/>
        <dbReference type="ChEBI" id="CHEBI:149473"/>
        <dbReference type="ChEBI" id="CHEBI:456216"/>
        <dbReference type="EC" id="6.3.3.3"/>
    </reaction>
</comment>
<feature type="binding site" evidence="8">
    <location>
        <position position="54"/>
    </location>
    <ligand>
        <name>Mg(2+)</name>
        <dbReference type="ChEBI" id="CHEBI:18420"/>
    </ligand>
</feature>
<dbReference type="CDD" id="cd03109">
    <property type="entry name" value="DTBS"/>
    <property type="match status" value="1"/>
</dbReference>
<keyword evidence="6 8" id="KW-0067">ATP-binding</keyword>
<evidence type="ECO:0000256" key="7">
    <source>
        <dbReference type="ARBA" id="ARBA00022842"/>
    </source>
</evidence>
<evidence type="ECO:0000256" key="4">
    <source>
        <dbReference type="ARBA" id="ARBA00022741"/>
    </source>
</evidence>
<name>A0A0W0Z4J6_LEGSP</name>
<keyword evidence="5 8" id="KW-0093">Biotin biosynthesis</keyword>
<evidence type="ECO:0000256" key="5">
    <source>
        <dbReference type="ARBA" id="ARBA00022756"/>
    </source>
</evidence>
<feature type="binding site" evidence="8">
    <location>
        <position position="41"/>
    </location>
    <ligand>
        <name>substrate</name>
    </ligand>
</feature>